<dbReference type="GeneID" id="85470178"/>
<evidence type="ECO:0000313" key="5">
    <source>
        <dbReference type="EMBL" id="KAK1624728.1"/>
    </source>
</evidence>
<sequence length="643" mass="71547">MSGQQRRYMSKRQRPCDFCRSRKTACRIEQAPPCRLCVSHNRRCTFVEAAVPRKRLLTSDDGPNTGDGSSSSHVGSRIPASATTMPSPSQIFTQFPDKELDQLNYTGDFNFTTIQSEFEAMFRSPQAPSTPSAVWMRSTSRQSSSKEEAEYPPGANPQLLGLSGDMDPLLLRHYRFDDRGMFGFKELAIHSVQDQPVPCQFLVSQQSIFSRRRQEAGSNHPEDIVNGQELEDIIPVAVGQRLIKLFWDFIQPWWPILSTAQPVEPSSSPPHLLAAIYSITLPFALHDDKLSVDVAYDKPPYPALAQIINKALIFEVHSPSIAVAQTLLLLALRPSADPLVADTVYRRDILGRLVACATTLGLHLDPSGWSMPDWQKGQRQRLSFCIFAVDTWTACVQGSPTLIHRDNWLIAAVEHASSIGSGMRDQDETQLLHFSAVTEILNSALTSLYSARAVNDLAKSNDKTTVLTKPLLQSLSSVSVLAGSTTNSQRLAYLYVRMIILRAGLRPVLVQGSTGYNASDERANPMEEQREAMRDCTRGLSDVVKSLSSDTDNVFWSSWTQLIVSSICFTQMTMAISSHTYQEASDWITDLQSTRKSLRLKVASFSFLRLGLLRIDALFWRGLANVFHLEAHIEAAFKAADSA</sequence>
<dbReference type="GO" id="GO:0006351">
    <property type="term" value="P:DNA-templated transcription"/>
    <property type="evidence" value="ECO:0007669"/>
    <property type="project" value="InterPro"/>
</dbReference>
<evidence type="ECO:0000259" key="4">
    <source>
        <dbReference type="PROSITE" id="PS50048"/>
    </source>
</evidence>
<dbReference type="InterPro" id="IPR050797">
    <property type="entry name" value="Carb_Metab_Trans_Reg"/>
</dbReference>
<feature type="compositionally biased region" description="Polar residues" evidence="3">
    <location>
        <begin position="81"/>
        <end position="91"/>
    </location>
</feature>
<dbReference type="RefSeq" id="XP_060440723.1">
    <property type="nucleotide sequence ID" value="XM_060585316.1"/>
</dbReference>
<dbReference type="InterPro" id="IPR001138">
    <property type="entry name" value="Zn2Cys6_DnaBD"/>
</dbReference>
<dbReference type="PROSITE" id="PS50048">
    <property type="entry name" value="ZN2_CY6_FUNGAL_2"/>
    <property type="match status" value="1"/>
</dbReference>
<feature type="compositionally biased region" description="Polar residues" evidence="3">
    <location>
        <begin position="126"/>
        <end position="143"/>
    </location>
</feature>
<feature type="domain" description="Zn(2)-C6 fungal-type" evidence="4">
    <location>
        <begin position="15"/>
        <end position="46"/>
    </location>
</feature>
<organism evidence="5 6">
    <name type="scientific">Colletotrichum phormii</name>
    <dbReference type="NCBI Taxonomy" id="359342"/>
    <lineage>
        <taxon>Eukaryota</taxon>
        <taxon>Fungi</taxon>
        <taxon>Dikarya</taxon>
        <taxon>Ascomycota</taxon>
        <taxon>Pezizomycotina</taxon>
        <taxon>Sordariomycetes</taxon>
        <taxon>Hypocreomycetidae</taxon>
        <taxon>Glomerellales</taxon>
        <taxon>Glomerellaceae</taxon>
        <taxon>Colletotrichum</taxon>
        <taxon>Colletotrichum acutatum species complex</taxon>
    </lineage>
</organism>
<proteinExistence type="predicted"/>
<feature type="region of interest" description="Disordered" evidence="3">
    <location>
        <begin position="56"/>
        <end position="91"/>
    </location>
</feature>
<dbReference type="PANTHER" id="PTHR31668">
    <property type="entry name" value="GLUCOSE TRANSPORT TRANSCRIPTION REGULATOR RGT1-RELATED-RELATED"/>
    <property type="match status" value="1"/>
</dbReference>
<dbReference type="Proteomes" id="UP001243989">
    <property type="component" value="Unassembled WGS sequence"/>
</dbReference>
<evidence type="ECO:0000256" key="2">
    <source>
        <dbReference type="ARBA" id="ARBA00023242"/>
    </source>
</evidence>
<gene>
    <name evidence="5" type="ORF">BDP81DRAFT_329489</name>
</gene>
<dbReference type="CDD" id="cd12148">
    <property type="entry name" value="fungal_TF_MHR"/>
    <property type="match status" value="1"/>
</dbReference>
<dbReference type="GO" id="GO:0008270">
    <property type="term" value="F:zinc ion binding"/>
    <property type="evidence" value="ECO:0007669"/>
    <property type="project" value="InterPro"/>
</dbReference>
<dbReference type="GO" id="GO:0000981">
    <property type="term" value="F:DNA-binding transcription factor activity, RNA polymerase II-specific"/>
    <property type="evidence" value="ECO:0007669"/>
    <property type="project" value="InterPro"/>
</dbReference>
<dbReference type="GO" id="GO:0003677">
    <property type="term" value="F:DNA binding"/>
    <property type="evidence" value="ECO:0007669"/>
    <property type="project" value="InterPro"/>
</dbReference>
<dbReference type="CDD" id="cd00067">
    <property type="entry name" value="GAL4"/>
    <property type="match status" value="1"/>
</dbReference>
<reference evidence="5" key="1">
    <citation type="submission" date="2021-06" db="EMBL/GenBank/DDBJ databases">
        <title>Comparative genomics, transcriptomics and evolutionary studies reveal genomic signatures of adaptation to plant cell wall in hemibiotrophic fungi.</title>
        <authorList>
            <consortium name="DOE Joint Genome Institute"/>
            <person name="Baroncelli R."/>
            <person name="Diaz J.F."/>
            <person name="Benocci T."/>
            <person name="Peng M."/>
            <person name="Battaglia E."/>
            <person name="Haridas S."/>
            <person name="Andreopoulos W."/>
            <person name="Labutti K."/>
            <person name="Pangilinan J."/>
            <person name="Floch G.L."/>
            <person name="Makela M.R."/>
            <person name="Henrissat B."/>
            <person name="Grigoriev I.V."/>
            <person name="Crouch J.A."/>
            <person name="De Vries R.P."/>
            <person name="Sukno S.A."/>
            <person name="Thon M.R."/>
        </authorList>
    </citation>
    <scope>NUCLEOTIDE SEQUENCE</scope>
    <source>
        <strain evidence="5">CBS 102054</strain>
    </source>
</reference>
<comment type="caution">
    <text evidence="5">The sequence shown here is derived from an EMBL/GenBank/DDBJ whole genome shotgun (WGS) entry which is preliminary data.</text>
</comment>
<feature type="region of interest" description="Disordered" evidence="3">
    <location>
        <begin position="123"/>
        <end position="159"/>
    </location>
</feature>
<dbReference type="PROSITE" id="PS00463">
    <property type="entry name" value="ZN2_CY6_FUNGAL_1"/>
    <property type="match status" value="1"/>
</dbReference>
<evidence type="ECO:0000256" key="3">
    <source>
        <dbReference type="SAM" id="MobiDB-lite"/>
    </source>
</evidence>
<keyword evidence="6" id="KW-1185">Reference proteome</keyword>
<keyword evidence="2" id="KW-0539">Nucleus</keyword>
<dbReference type="InterPro" id="IPR007219">
    <property type="entry name" value="XnlR_reg_dom"/>
</dbReference>
<dbReference type="Pfam" id="PF04082">
    <property type="entry name" value="Fungal_trans"/>
    <property type="match status" value="1"/>
</dbReference>
<dbReference type="GO" id="GO:0001080">
    <property type="term" value="P:nitrogen catabolite activation of transcription from RNA polymerase II promoter"/>
    <property type="evidence" value="ECO:0007669"/>
    <property type="project" value="TreeGrafter"/>
</dbReference>
<dbReference type="EMBL" id="JAHMHQ010000023">
    <property type="protein sequence ID" value="KAK1624728.1"/>
    <property type="molecule type" value="Genomic_DNA"/>
</dbReference>
<evidence type="ECO:0000313" key="6">
    <source>
        <dbReference type="Proteomes" id="UP001243989"/>
    </source>
</evidence>
<name>A0AAI9ZHJ9_9PEZI</name>
<dbReference type="PANTHER" id="PTHR31668:SF4">
    <property type="entry name" value="TRANSCRIPTIONAL ACTIVATOR PROTEIN DAL81"/>
    <property type="match status" value="1"/>
</dbReference>
<accession>A0AAI9ZHJ9</accession>
<dbReference type="AlphaFoldDB" id="A0AAI9ZHJ9"/>
<evidence type="ECO:0000256" key="1">
    <source>
        <dbReference type="ARBA" id="ARBA00022723"/>
    </source>
</evidence>
<dbReference type="InterPro" id="IPR036864">
    <property type="entry name" value="Zn2-C6_fun-type_DNA-bd_sf"/>
</dbReference>
<dbReference type="SUPFAM" id="SSF57701">
    <property type="entry name" value="Zn2/Cys6 DNA-binding domain"/>
    <property type="match status" value="1"/>
</dbReference>
<keyword evidence="1" id="KW-0479">Metal-binding</keyword>
<protein>
    <submittedName>
        <fullName evidence="5">Fungal-specific transcription factor domain-containing protein</fullName>
    </submittedName>
</protein>
<dbReference type="GO" id="GO:0005634">
    <property type="term" value="C:nucleus"/>
    <property type="evidence" value="ECO:0007669"/>
    <property type="project" value="TreeGrafter"/>
</dbReference>